<protein>
    <submittedName>
        <fullName evidence="5">UDP-N-acetylmuramyl-tripeptide synthetase</fullName>
    </submittedName>
</protein>
<proteinExistence type="predicted"/>
<dbReference type="InterPro" id="IPR036565">
    <property type="entry name" value="Mur-like_cat_sf"/>
</dbReference>
<dbReference type="PANTHER" id="PTHR23135:SF4">
    <property type="entry name" value="UDP-N-ACETYLMURAMOYL-L-ALANYL-D-GLUTAMATE--2,6-DIAMINOPIMELATE LIGASE MURE HOMOLOG, CHLOROPLASTIC"/>
    <property type="match status" value="1"/>
</dbReference>
<dbReference type="InterPro" id="IPR013221">
    <property type="entry name" value="Mur_ligase_cen"/>
</dbReference>
<dbReference type="PANTHER" id="PTHR23135">
    <property type="entry name" value="MUR LIGASE FAMILY MEMBER"/>
    <property type="match status" value="1"/>
</dbReference>
<evidence type="ECO:0000259" key="3">
    <source>
        <dbReference type="Pfam" id="PF02875"/>
    </source>
</evidence>
<dbReference type="InterPro" id="IPR036615">
    <property type="entry name" value="Mur_ligase_C_dom_sf"/>
</dbReference>
<dbReference type="Pfam" id="PF02875">
    <property type="entry name" value="Mur_ligase_C"/>
    <property type="match status" value="1"/>
</dbReference>
<dbReference type="GO" id="GO:0016881">
    <property type="term" value="F:acid-amino acid ligase activity"/>
    <property type="evidence" value="ECO:0007669"/>
    <property type="project" value="InterPro"/>
</dbReference>
<evidence type="ECO:0000256" key="2">
    <source>
        <dbReference type="ARBA" id="ARBA00023306"/>
    </source>
</evidence>
<dbReference type="AlphaFoldDB" id="A0A8J3ANU9"/>
<feature type="domain" description="Mur ligase C-terminal" evidence="3">
    <location>
        <begin position="390"/>
        <end position="506"/>
    </location>
</feature>
<dbReference type="GO" id="GO:0051301">
    <property type="term" value="P:cell division"/>
    <property type="evidence" value="ECO:0007669"/>
    <property type="project" value="UniProtKB-KW"/>
</dbReference>
<comment type="caution">
    <text evidence="5">The sequence shown here is derived from an EMBL/GenBank/DDBJ whole genome shotgun (WGS) entry which is preliminary data.</text>
</comment>
<dbReference type="SUPFAM" id="SSF53623">
    <property type="entry name" value="MurD-like peptide ligases, catalytic domain"/>
    <property type="match status" value="1"/>
</dbReference>
<dbReference type="Gene3D" id="3.90.190.20">
    <property type="entry name" value="Mur ligase, C-terminal domain"/>
    <property type="match status" value="1"/>
</dbReference>
<evidence type="ECO:0000256" key="1">
    <source>
        <dbReference type="ARBA" id="ARBA00022618"/>
    </source>
</evidence>
<accession>A0A8J3ANU9</accession>
<name>A0A8J3ANU9_9BIFI</name>
<keyword evidence="2" id="KW-0131">Cell cycle</keyword>
<dbReference type="RefSeq" id="WP_188354859.1">
    <property type="nucleotide sequence ID" value="NZ_BMDH01000001.1"/>
</dbReference>
<dbReference type="Gene3D" id="3.40.1190.10">
    <property type="entry name" value="Mur-like, catalytic domain"/>
    <property type="match status" value="1"/>
</dbReference>
<dbReference type="InterPro" id="IPR035911">
    <property type="entry name" value="MurE/MurF_N"/>
</dbReference>
<reference evidence="5" key="2">
    <citation type="submission" date="2020-09" db="EMBL/GenBank/DDBJ databases">
        <authorList>
            <person name="Sun Q."/>
            <person name="Sedlacek I."/>
        </authorList>
    </citation>
    <scope>NUCLEOTIDE SEQUENCE</scope>
    <source>
        <strain evidence="5">CCM 8606</strain>
    </source>
</reference>
<dbReference type="Proteomes" id="UP000619536">
    <property type="component" value="Unassembled WGS sequence"/>
</dbReference>
<feature type="domain" description="Mur ligase central" evidence="4">
    <location>
        <begin position="127"/>
        <end position="366"/>
    </location>
</feature>
<dbReference type="SUPFAM" id="SSF53244">
    <property type="entry name" value="MurD-like peptide ligases, peptide-binding domain"/>
    <property type="match status" value="1"/>
</dbReference>
<dbReference type="InterPro" id="IPR004101">
    <property type="entry name" value="Mur_ligase_C"/>
</dbReference>
<evidence type="ECO:0000259" key="4">
    <source>
        <dbReference type="Pfam" id="PF08245"/>
    </source>
</evidence>
<dbReference type="Pfam" id="PF08245">
    <property type="entry name" value="Mur_ligase_M"/>
    <property type="match status" value="1"/>
</dbReference>
<evidence type="ECO:0000313" key="6">
    <source>
        <dbReference type="Proteomes" id="UP000619536"/>
    </source>
</evidence>
<keyword evidence="6" id="KW-1185">Reference proteome</keyword>
<dbReference type="EMBL" id="BMDH01000001">
    <property type="protein sequence ID" value="GGI13728.1"/>
    <property type="molecule type" value="Genomic_DNA"/>
</dbReference>
<organism evidence="5 6">
    <name type="scientific">Galliscardovia ingluviei</name>
    <dbReference type="NCBI Taxonomy" id="1769422"/>
    <lineage>
        <taxon>Bacteria</taxon>
        <taxon>Bacillati</taxon>
        <taxon>Actinomycetota</taxon>
        <taxon>Actinomycetes</taxon>
        <taxon>Bifidobacteriales</taxon>
        <taxon>Bifidobacteriaceae</taxon>
        <taxon>Galliscardovia</taxon>
    </lineage>
</organism>
<gene>
    <name evidence="5" type="primary">mur</name>
    <name evidence="5" type="ORF">GCM10007377_07410</name>
</gene>
<dbReference type="SUPFAM" id="SSF63418">
    <property type="entry name" value="MurE/MurF N-terminal domain"/>
    <property type="match status" value="1"/>
</dbReference>
<evidence type="ECO:0000313" key="5">
    <source>
        <dbReference type="EMBL" id="GGI13728.1"/>
    </source>
</evidence>
<sequence>MSSQPVLSLREIATITQQYQLLHEIILPQQAQWTTDIQQVPHINITHITYDTRDTHEATLLFIKGNFNPRYLQDLDTHGLVAYVAQQDYSEYINVPGIIVDDVYAAMARISAEFYGHPEQELTILGITGTKGKTTTAFLTFALLQQCTDYRVGLLSSESLCVDGTTMLPSHLTTPESLDSLRMMREARNHGITHLVMEISSQAYKIGRVIGIHFASAAFLNISPDHISPIEHPTFENYLYCKRQIIRNTDQLIVNADCDYLRLLTEDALQATVPVTFCQMLTQEQRGDASLGEIVKRDIAGNSAVEVRNIVQTVIDADHVHFSTHAYELEYGGQVTTRTNTVLSQHSHLALLGEFNIANATVALALIHSVGFTIDHNVVDHVLSTTRVPGRMERIVGKHHVDCIIDYAHNYLSVSALIHEVQQEYSNPYIIVVTGSTGGKALDRRQGIIEACQEGARAVVLTTDDSNFDDPQAIAQEMQSYITDHALYSTIIVDRAAALAFAVEQAYALREGTSVFPALDEQQGSDLSQEQPIVILAVGKGDEDHQVIQGRSVPYIGDRAAIDCAYQQQHGDEK</sequence>
<reference evidence="5" key="1">
    <citation type="journal article" date="2014" name="Int. J. Syst. Evol. Microbiol.">
        <title>Complete genome sequence of Corynebacterium casei LMG S-19264T (=DSM 44701T), isolated from a smear-ripened cheese.</title>
        <authorList>
            <consortium name="US DOE Joint Genome Institute (JGI-PGF)"/>
            <person name="Walter F."/>
            <person name="Albersmeier A."/>
            <person name="Kalinowski J."/>
            <person name="Ruckert C."/>
        </authorList>
    </citation>
    <scope>NUCLEOTIDE SEQUENCE</scope>
    <source>
        <strain evidence="5">CCM 8606</strain>
    </source>
</reference>
<dbReference type="Gene3D" id="3.40.1390.10">
    <property type="entry name" value="MurE/MurF, N-terminal domain"/>
    <property type="match status" value="1"/>
</dbReference>
<keyword evidence="1" id="KW-0132">Cell division</keyword>
<dbReference type="GO" id="GO:0005524">
    <property type="term" value="F:ATP binding"/>
    <property type="evidence" value="ECO:0007669"/>
    <property type="project" value="InterPro"/>
</dbReference>